<dbReference type="AlphaFoldDB" id="A0A4E0REE0"/>
<keyword evidence="2" id="KW-1185">Reference proteome</keyword>
<sequence length="245" mass="27724">MWFLELQLCCALCPNGFDEVDTNICLIGFQQNANFCQANELCETEGLKRGLRLFVPGLNAFKISRTTLSKNKVFTSITALLNRSTVLKDGWQVGDPGFAGYIMTNGNPPLPWFSNNPNHPTQAISIMSYGNFIDDAQQNLQATYVFCELSNKAVPGLVERFNRNWPFKLNSLFLPRFDTAACFASSTEASLTRCAMKCKMRLVCRSFYYNEQTLDCYMSLYVDSLLPLSLMSTPGSWTRFARPLW</sequence>
<evidence type="ECO:0000313" key="2">
    <source>
        <dbReference type="Proteomes" id="UP000230066"/>
    </source>
</evidence>
<reference evidence="1" key="1">
    <citation type="submission" date="2019-03" db="EMBL/GenBank/DDBJ databases">
        <title>Improved annotation for the trematode Fasciola hepatica.</title>
        <authorList>
            <person name="Choi Y.-J."/>
            <person name="Martin J."/>
            <person name="Mitreva M."/>
        </authorList>
    </citation>
    <scope>NUCLEOTIDE SEQUENCE [LARGE SCALE GENOMIC DNA]</scope>
</reference>
<evidence type="ECO:0008006" key="3">
    <source>
        <dbReference type="Google" id="ProtNLM"/>
    </source>
</evidence>
<accession>A0A4E0REE0</accession>
<gene>
    <name evidence="1" type="ORF">D915_004460</name>
</gene>
<dbReference type="EMBL" id="JXXN02001419">
    <property type="protein sequence ID" value="THD24811.1"/>
    <property type="molecule type" value="Genomic_DNA"/>
</dbReference>
<dbReference type="SUPFAM" id="SSF57414">
    <property type="entry name" value="Hairpin loop containing domain-like"/>
    <property type="match status" value="1"/>
</dbReference>
<dbReference type="Proteomes" id="UP000230066">
    <property type="component" value="Unassembled WGS sequence"/>
</dbReference>
<name>A0A4E0REE0_FASHE</name>
<comment type="caution">
    <text evidence="1">The sequence shown here is derived from an EMBL/GenBank/DDBJ whole genome shotgun (WGS) entry which is preliminary data.</text>
</comment>
<proteinExistence type="predicted"/>
<organism evidence="1 2">
    <name type="scientific">Fasciola hepatica</name>
    <name type="common">Liver fluke</name>
    <dbReference type="NCBI Taxonomy" id="6192"/>
    <lineage>
        <taxon>Eukaryota</taxon>
        <taxon>Metazoa</taxon>
        <taxon>Spiralia</taxon>
        <taxon>Lophotrochozoa</taxon>
        <taxon>Platyhelminthes</taxon>
        <taxon>Trematoda</taxon>
        <taxon>Digenea</taxon>
        <taxon>Plagiorchiida</taxon>
        <taxon>Echinostomata</taxon>
        <taxon>Echinostomatoidea</taxon>
        <taxon>Fasciolidae</taxon>
        <taxon>Fasciola</taxon>
    </lineage>
</organism>
<evidence type="ECO:0000313" key="1">
    <source>
        <dbReference type="EMBL" id="THD24811.1"/>
    </source>
</evidence>
<protein>
    <recommendedName>
        <fullName evidence="3">PAN domain protein</fullName>
    </recommendedName>
</protein>